<proteinExistence type="predicted"/>
<organism evidence="1 2">
    <name type="scientific">Mucor circinelloides f. lusitanicus</name>
    <name type="common">Mucor racemosus var. lusitanicus</name>
    <dbReference type="NCBI Taxonomy" id="29924"/>
    <lineage>
        <taxon>Eukaryota</taxon>
        <taxon>Fungi</taxon>
        <taxon>Fungi incertae sedis</taxon>
        <taxon>Mucoromycota</taxon>
        <taxon>Mucoromycotina</taxon>
        <taxon>Mucoromycetes</taxon>
        <taxon>Mucorales</taxon>
        <taxon>Mucorineae</taxon>
        <taxon>Mucoraceae</taxon>
        <taxon>Mucor</taxon>
    </lineage>
</organism>
<sequence>MESFHNLGFYPVNPLRVDKHPLTTNKDAAMICYSAVYRTFAKKDCSNELDMERLLELFKKCRSVSKKYGDRLNGITTFAAIKEVVKDDNRWKLLAATLAEIENKTSNLFKDDHKTKVKNKKLLLELGGMGFFTSLTNKNDRVIKATHKINL</sequence>
<accession>A0A8H4F0T9</accession>
<dbReference type="AlphaFoldDB" id="A0A8H4F0T9"/>
<evidence type="ECO:0000313" key="2">
    <source>
        <dbReference type="Proteomes" id="UP000469890"/>
    </source>
</evidence>
<reference evidence="1 2" key="1">
    <citation type="submission" date="2019-09" db="EMBL/GenBank/DDBJ databases">
        <authorList>
            <consortium name="DOE Joint Genome Institute"/>
            <person name="Mondo S.J."/>
            <person name="Navarro-Mendoza M.I."/>
            <person name="Perez-Arques C."/>
            <person name="Panchal S."/>
            <person name="Nicolas F.E."/>
            <person name="Ganguly P."/>
            <person name="Pangilinan J."/>
            <person name="Grigoriev I."/>
            <person name="Heitman J."/>
            <person name="Sanya K."/>
            <person name="Garre V."/>
        </authorList>
    </citation>
    <scope>NUCLEOTIDE SEQUENCE [LARGE SCALE GENOMIC DNA]</scope>
    <source>
        <strain evidence="1 2">MU402</strain>
    </source>
</reference>
<gene>
    <name evidence="1" type="ORF">FB192DRAFT_1381785</name>
</gene>
<dbReference type="Proteomes" id="UP000469890">
    <property type="component" value="Unassembled WGS sequence"/>
</dbReference>
<evidence type="ECO:0000313" key="1">
    <source>
        <dbReference type="EMBL" id="KAF1800660.1"/>
    </source>
</evidence>
<protein>
    <submittedName>
        <fullName evidence="1">Uncharacterized protein</fullName>
    </submittedName>
</protein>
<name>A0A8H4F0T9_MUCCL</name>
<comment type="caution">
    <text evidence="1">The sequence shown here is derived from an EMBL/GenBank/DDBJ whole genome shotgun (WGS) entry which is preliminary data.</text>
</comment>
<dbReference type="EMBL" id="JAAECE010000005">
    <property type="protein sequence ID" value="KAF1800660.1"/>
    <property type="molecule type" value="Genomic_DNA"/>
</dbReference>